<dbReference type="InterPro" id="IPR008928">
    <property type="entry name" value="6-hairpin_glycosidase_sf"/>
</dbReference>
<dbReference type="Gene3D" id="1.50.10.10">
    <property type="match status" value="1"/>
</dbReference>
<evidence type="ECO:0000313" key="4">
    <source>
        <dbReference type="Proteomes" id="UP001157109"/>
    </source>
</evidence>
<dbReference type="InterPro" id="IPR012341">
    <property type="entry name" value="6hp_glycosidase-like_sf"/>
</dbReference>
<dbReference type="PANTHER" id="PTHR31616">
    <property type="entry name" value="TREHALASE"/>
    <property type="match status" value="1"/>
</dbReference>
<comment type="caution">
    <text evidence="3">The sequence shown here is derived from an EMBL/GenBank/DDBJ whole genome shotgun (WGS) entry which is preliminary data.</text>
</comment>
<sequence length="276" mass="30567">MLDTDWTTPAGSVTTTDFLTHGKDDSNDPGVGVVRRVECTAGSVDVEVDLVMRFDYGRTAPWVRRTHDPSGAEVVRATAGPHSLTLHGPRLTGRDATHHGRFHLEAGQTLTWSLTWRPSHLAVPVAPDVDAELAWLTRTWRRWRDEVDVQGRYAEEVNDSLAVLRALTLHSTGGIVAAPTTSLPEAIGGERNWDYRYTWLRDSAFTIDALASHGHVHVAAHWRDWLLRAIAGDPEDLQIMYGVAGERDLPESTLDHLAGYHASRPVRVGNGAYVQY</sequence>
<dbReference type="SUPFAM" id="SSF48208">
    <property type="entry name" value="Six-hairpin glycosidases"/>
    <property type="match status" value="1"/>
</dbReference>
<feature type="compositionally biased region" description="Polar residues" evidence="1">
    <location>
        <begin position="1"/>
        <end position="18"/>
    </location>
</feature>
<organism evidence="3 4">
    <name type="scientific">Arsenicicoccus piscis</name>
    <dbReference type="NCBI Taxonomy" id="673954"/>
    <lineage>
        <taxon>Bacteria</taxon>
        <taxon>Bacillati</taxon>
        <taxon>Actinomycetota</taxon>
        <taxon>Actinomycetes</taxon>
        <taxon>Micrococcales</taxon>
        <taxon>Intrasporangiaceae</taxon>
        <taxon>Arsenicicoccus</taxon>
    </lineage>
</organism>
<dbReference type="Proteomes" id="UP001157109">
    <property type="component" value="Unassembled WGS sequence"/>
</dbReference>
<dbReference type="PANTHER" id="PTHR31616:SF0">
    <property type="entry name" value="GLUCAN 1,4-ALPHA-GLUCOSIDASE"/>
    <property type="match status" value="1"/>
</dbReference>
<gene>
    <name evidence="3" type="ORF">GCM10025862_14840</name>
</gene>
<dbReference type="InterPro" id="IPR011613">
    <property type="entry name" value="GH15-like"/>
</dbReference>
<dbReference type="EMBL" id="BSUJ01000001">
    <property type="protein sequence ID" value="GMA19463.1"/>
    <property type="molecule type" value="Genomic_DNA"/>
</dbReference>
<feature type="domain" description="GH15-like" evidence="2">
    <location>
        <begin position="166"/>
        <end position="275"/>
    </location>
</feature>
<evidence type="ECO:0000313" key="3">
    <source>
        <dbReference type="EMBL" id="GMA19463.1"/>
    </source>
</evidence>
<evidence type="ECO:0000259" key="2">
    <source>
        <dbReference type="Pfam" id="PF00723"/>
    </source>
</evidence>
<dbReference type="Pfam" id="PF00723">
    <property type="entry name" value="Glyco_hydro_15"/>
    <property type="match status" value="1"/>
</dbReference>
<protein>
    <recommendedName>
        <fullName evidence="2">GH15-like domain-containing protein</fullName>
    </recommendedName>
</protein>
<feature type="region of interest" description="Disordered" evidence="1">
    <location>
        <begin position="1"/>
        <end position="29"/>
    </location>
</feature>
<reference evidence="4" key="1">
    <citation type="journal article" date="2019" name="Int. J. Syst. Evol. Microbiol.">
        <title>The Global Catalogue of Microorganisms (GCM) 10K type strain sequencing project: providing services to taxonomists for standard genome sequencing and annotation.</title>
        <authorList>
            <consortium name="The Broad Institute Genomics Platform"/>
            <consortium name="The Broad Institute Genome Sequencing Center for Infectious Disease"/>
            <person name="Wu L."/>
            <person name="Ma J."/>
        </authorList>
    </citation>
    <scope>NUCLEOTIDE SEQUENCE [LARGE SCALE GENOMIC DNA]</scope>
    <source>
        <strain evidence="4">NBRC 105830</strain>
    </source>
</reference>
<keyword evidence="4" id="KW-1185">Reference proteome</keyword>
<evidence type="ECO:0000256" key="1">
    <source>
        <dbReference type="SAM" id="MobiDB-lite"/>
    </source>
</evidence>
<accession>A0ABQ6HP62</accession>
<name>A0ABQ6HP62_9MICO</name>
<proteinExistence type="predicted"/>